<dbReference type="Proteomes" id="UP001175271">
    <property type="component" value="Unassembled WGS sequence"/>
</dbReference>
<evidence type="ECO:0000256" key="3">
    <source>
        <dbReference type="ARBA" id="ARBA00022723"/>
    </source>
</evidence>
<dbReference type="FunFam" id="1.10.630.10:FF:000036">
    <property type="entry name" value="CYtochrome P450 family"/>
    <property type="match status" value="1"/>
</dbReference>
<evidence type="ECO:0000256" key="1">
    <source>
        <dbReference type="ARBA" id="ARBA00001971"/>
    </source>
</evidence>
<dbReference type="GO" id="GO:0016712">
    <property type="term" value="F:oxidoreductase activity, acting on paired donors, with incorporation or reduction of molecular oxygen, reduced flavin or flavoprotein as one donor, and incorporation of one atom of oxygen"/>
    <property type="evidence" value="ECO:0007669"/>
    <property type="project" value="TreeGrafter"/>
</dbReference>
<dbReference type="InterPro" id="IPR002401">
    <property type="entry name" value="Cyt_P450_E_grp-I"/>
</dbReference>
<protein>
    <recommendedName>
        <fullName evidence="11">Cytochrome P450</fullName>
    </recommendedName>
</protein>
<keyword evidence="5 7" id="KW-0408">Iron</keyword>
<keyword evidence="10" id="KW-1185">Reference proteome</keyword>
<evidence type="ECO:0000256" key="4">
    <source>
        <dbReference type="ARBA" id="ARBA00023002"/>
    </source>
</evidence>
<evidence type="ECO:0000256" key="7">
    <source>
        <dbReference type="PIRSR" id="PIRSR602401-1"/>
    </source>
</evidence>
<evidence type="ECO:0000256" key="6">
    <source>
        <dbReference type="ARBA" id="ARBA00023033"/>
    </source>
</evidence>
<dbReference type="PANTHER" id="PTHR24300">
    <property type="entry name" value="CYTOCHROME P450 508A4-RELATED"/>
    <property type="match status" value="1"/>
</dbReference>
<evidence type="ECO:0000313" key="9">
    <source>
        <dbReference type="EMBL" id="KAK0426804.1"/>
    </source>
</evidence>
<evidence type="ECO:0000256" key="5">
    <source>
        <dbReference type="ARBA" id="ARBA00023004"/>
    </source>
</evidence>
<dbReference type="GO" id="GO:0006805">
    <property type="term" value="P:xenobiotic metabolic process"/>
    <property type="evidence" value="ECO:0007669"/>
    <property type="project" value="TreeGrafter"/>
</dbReference>
<dbReference type="GO" id="GO:0020037">
    <property type="term" value="F:heme binding"/>
    <property type="evidence" value="ECO:0007669"/>
    <property type="project" value="InterPro"/>
</dbReference>
<dbReference type="InterPro" id="IPR050182">
    <property type="entry name" value="Cytochrome_P450_fam2"/>
</dbReference>
<keyword evidence="7 8" id="KW-0349">Heme</keyword>
<dbReference type="SUPFAM" id="SSF48264">
    <property type="entry name" value="Cytochrome P450"/>
    <property type="match status" value="1"/>
</dbReference>
<evidence type="ECO:0008006" key="11">
    <source>
        <dbReference type="Google" id="ProtNLM"/>
    </source>
</evidence>
<organism evidence="9 10">
    <name type="scientific">Steinernema hermaphroditum</name>
    <dbReference type="NCBI Taxonomy" id="289476"/>
    <lineage>
        <taxon>Eukaryota</taxon>
        <taxon>Metazoa</taxon>
        <taxon>Ecdysozoa</taxon>
        <taxon>Nematoda</taxon>
        <taxon>Chromadorea</taxon>
        <taxon>Rhabditida</taxon>
        <taxon>Tylenchina</taxon>
        <taxon>Panagrolaimomorpha</taxon>
        <taxon>Strongyloidoidea</taxon>
        <taxon>Steinernematidae</taxon>
        <taxon>Steinernema</taxon>
    </lineage>
</organism>
<comment type="similarity">
    <text evidence="2 8">Belongs to the cytochrome P450 family.</text>
</comment>
<dbReference type="Pfam" id="PF00067">
    <property type="entry name" value="p450"/>
    <property type="match status" value="1"/>
</dbReference>
<dbReference type="PRINTS" id="PR00385">
    <property type="entry name" value="P450"/>
</dbReference>
<dbReference type="InterPro" id="IPR036396">
    <property type="entry name" value="Cyt_P450_sf"/>
</dbReference>
<dbReference type="InterPro" id="IPR017972">
    <property type="entry name" value="Cyt_P450_CS"/>
</dbReference>
<dbReference type="PANTHER" id="PTHR24300:SF375">
    <property type="entry name" value="CYTOCHROME P450 FAMILY"/>
    <property type="match status" value="1"/>
</dbReference>
<name>A0AA39IPG8_9BILA</name>
<proteinExistence type="inferred from homology"/>
<dbReference type="GO" id="GO:0006082">
    <property type="term" value="P:organic acid metabolic process"/>
    <property type="evidence" value="ECO:0007669"/>
    <property type="project" value="TreeGrafter"/>
</dbReference>
<evidence type="ECO:0000256" key="8">
    <source>
        <dbReference type="RuleBase" id="RU000461"/>
    </source>
</evidence>
<comment type="cofactor">
    <cofactor evidence="1 7">
        <name>heme</name>
        <dbReference type="ChEBI" id="CHEBI:30413"/>
    </cofactor>
</comment>
<dbReference type="EMBL" id="JAUCMV010000001">
    <property type="protein sequence ID" value="KAK0426804.1"/>
    <property type="molecule type" value="Genomic_DNA"/>
</dbReference>
<dbReference type="AlphaFoldDB" id="A0AA39IPG8"/>
<reference evidence="9" key="1">
    <citation type="submission" date="2023-06" db="EMBL/GenBank/DDBJ databases">
        <title>Genomic analysis of the entomopathogenic nematode Steinernema hermaphroditum.</title>
        <authorList>
            <person name="Schwarz E.M."/>
            <person name="Heppert J.K."/>
            <person name="Baniya A."/>
            <person name="Schwartz H.T."/>
            <person name="Tan C.-H."/>
            <person name="Antoshechkin I."/>
            <person name="Sternberg P.W."/>
            <person name="Goodrich-Blair H."/>
            <person name="Dillman A.R."/>
        </authorList>
    </citation>
    <scope>NUCLEOTIDE SEQUENCE</scope>
    <source>
        <strain evidence="9">PS9179</strain>
        <tissue evidence="9">Whole animal</tissue>
    </source>
</reference>
<keyword evidence="4 8" id="KW-0560">Oxidoreductase</keyword>
<dbReference type="Gene3D" id="1.10.630.10">
    <property type="entry name" value="Cytochrome P450"/>
    <property type="match status" value="1"/>
</dbReference>
<dbReference type="CDD" id="cd20617">
    <property type="entry name" value="CYP1_2-like"/>
    <property type="match status" value="1"/>
</dbReference>
<dbReference type="InterPro" id="IPR001128">
    <property type="entry name" value="Cyt_P450"/>
</dbReference>
<gene>
    <name evidence="9" type="ORF">QR680_009909</name>
</gene>
<dbReference type="GO" id="GO:0005506">
    <property type="term" value="F:iron ion binding"/>
    <property type="evidence" value="ECO:0007669"/>
    <property type="project" value="InterPro"/>
</dbReference>
<dbReference type="GO" id="GO:0005737">
    <property type="term" value="C:cytoplasm"/>
    <property type="evidence" value="ECO:0007669"/>
    <property type="project" value="TreeGrafter"/>
</dbReference>
<comment type="caution">
    <text evidence="9">The sequence shown here is derived from an EMBL/GenBank/DDBJ whole genome shotgun (WGS) entry which is preliminary data.</text>
</comment>
<feature type="binding site" description="axial binding residue" evidence="7">
    <location>
        <position position="453"/>
    </location>
    <ligand>
        <name>heme</name>
        <dbReference type="ChEBI" id="CHEBI:30413"/>
    </ligand>
    <ligandPart>
        <name>Fe</name>
        <dbReference type="ChEBI" id="CHEBI:18248"/>
    </ligandPart>
</feature>
<evidence type="ECO:0000313" key="10">
    <source>
        <dbReference type="Proteomes" id="UP001175271"/>
    </source>
</evidence>
<keyword evidence="6 8" id="KW-0503">Monooxygenase</keyword>
<sequence length="512" mass="59564">MAALLLVGVFFLAFLFHNLRSLKRKDLPPGPKPWPLLGNFPALIVAGWRGIPTIEVLKQWKREYGNCYTFWFGPIPSIHVVDYKMAMEMFVRNAEVHAGRMQVWLFTQHRDNKGIIFSEGPEWQEQRRFSLHVLRNFGVGRNLMQERILEEVKYRFDYLESEIRSAGGRKTMNLAPLFDLLVGSIINSILAGYRYDERHEPEFFHLKHQLDQQLSDIAIIDNLILTPTTIKWPFFRDRWEKQHAPDRATKAHMLKLVTARQKAIANGIYHLDDSGDGSDYIDAYLIEMNRRKENGEDMGWFSIENLVYNMQDIWIAGMETTVTTLLWAFIYFLNHPDAQDRLREEIYRTTRGERLVELSDRVAMPFAHAVAIEVQRTARLGNFNLFHRTTSETVIDGYVLPKGTITVPQLSVIMHDDDLFQNPDTFDPDRYFQGDRRVLEQHVIPFGLGKRACLGEGLAKAELFLIIMNMVQRFKVSVVPREKPPTRKAMSEGTSLMHRPRPYNVQIELVKN</sequence>
<accession>A0AA39IPG8</accession>
<keyword evidence="3 7" id="KW-0479">Metal-binding</keyword>
<evidence type="ECO:0000256" key="2">
    <source>
        <dbReference type="ARBA" id="ARBA00010617"/>
    </source>
</evidence>
<dbReference type="PRINTS" id="PR00463">
    <property type="entry name" value="EP450I"/>
</dbReference>
<dbReference type="PROSITE" id="PS00086">
    <property type="entry name" value="CYTOCHROME_P450"/>
    <property type="match status" value="1"/>
</dbReference>